<proteinExistence type="predicted"/>
<evidence type="ECO:0000313" key="1">
    <source>
        <dbReference type="EMBL" id="EFX06357.1"/>
    </source>
</evidence>
<dbReference type="GeneID" id="25980137"/>
<accession>F0X6K9</accession>
<dbReference type="EMBL" id="GL629729">
    <property type="protein sequence ID" value="EFX06357.1"/>
    <property type="molecule type" value="Genomic_DNA"/>
</dbReference>
<dbReference type="InParanoid" id="F0X6K9"/>
<name>F0X6K9_GROCL</name>
<dbReference type="RefSeq" id="XP_014175839.1">
    <property type="nucleotide sequence ID" value="XM_014320364.1"/>
</dbReference>
<gene>
    <name evidence="1" type="ORF">CMQ_6678</name>
</gene>
<reference evidence="1 2" key="1">
    <citation type="journal article" date="2011" name="Proc. Natl. Acad. Sci. U.S.A.">
        <title>Genome and transcriptome analyses of the mountain pine beetle-fungal symbiont Grosmannia clavigera, a lodgepole pine pathogen.</title>
        <authorList>
            <person name="DiGuistini S."/>
            <person name="Wang Y."/>
            <person name="Liao N.Y."/>
            <person name="Taylor G."/>
            <person name="Tanguay P."/>
            <person name="Feau N."/>
            <person name="Henrissat B."/>
            <person name="Chan S.K."/>
            <person name="Hesse-Orce U."/>
            <person name="Alamouti S.M."/>
            <person name="Tsui C.K.M."/>
            <person name="Docking R.T."/>
            <person name="Levasseur A."/>
            <person name="Haridas S."/>
            <person name="Robertson G."/>
            <person name="Birol I."/>
            <person name="Holt R.A."/>
            <person name="Marra M.A."/>
            <person name="Hamelin R.C."/>
            <person name="Hirst M."/>
            <person name="Jones S.J.M."/>
            <person name="Bohlmann J."/>
            <person name="Breuil C."/>
        </authorList>
    </citation>
    <scope>NUCLEOTIDE SEQUENCE [LARGE SCALE GENOMIC DNA]</scope>
    <source>
        <strain evidence="2">kw1407 / UAMH 11150</strain>
    </source>
</reference>
<keyword evidence="2" id="KW-1185">Reference proteome</keyword>
<sequence length="59" mass="6659">MCVVNIRRLRPDLLLGDNPFHENVADLVRGRPVESRRILDGREDMAFSMRCHGSSVPGP</sequence>
<dbReference type="Proteomes" id="UP000007796">
    <property type="component" value="Unassembled WGS sequence"/>
</dbReference>
<dbReference type="HOGENOM" id="CLU_2960987_0_0_1"/>
<organism evidence="2">
    <name type="scientific">Grosmannia clavigera (strain kw1407 / UAMH 11150)</name>
    <name type="common">Blue stain fungus</name>
    <name type="synonym">Graphiocladiella clavigera</name>
    <dbReference type="NCBI Taxonomy" id="655863"/>
    <lineage>
        <taxon>Eukaryota</taxon>
        <taxon>Fungi</taxon>
        <taxon>Dikarya</taxon>
        <taxon>Ascomycota</taxon>
        <taxon>Pezizomycotina</taxon>
        <taxon>Sordariomycetes</taxon>
        <taxon>Sordariomycetidae</taxon>
        <taxon>Ophiostomatales</taxon>
        <taxon>Ophiostomataceae</taxon>
        <taxon>Leptographium</taxon>
    </lineage>
</organism>
<dbReference type="AlphaFoldDB" id="F0X6K9"/>
<evidence type="ECO:0000313" key="2">
    <source>
        <dbReference type="Proteomes" id="UP000007796"/>
    </source>
</evidence>
<protein>
    <submittedName>
        <fullName evidence="1">Uncharacterized protein</fullName>
    </submittedName>
</protein>